<evidence type="ECO:0000313" key="5">
    <source>
        <dbReference type="EMBL" id="CAD7611350.1"/>
    </source>
</evidence>
<evidence type="ECO:0000259" key="4">
    <source>
        <dbReference type="Pfam" id="PF23339"/>
    </source>
</evidence>
<dbReference type="GO" id="GO:0016020">
    <property type="term" value="C:membrane"/>
    <property type="evidence" value="ECO:0007669"/>
    <property type="project" value="TreeGrafter"/>
</dbReference>
<dbReference type="Pfam" id="PF23339">
    <property type="entry name" value="PTHB1_CtH"/>
    <property type="match status" value="1"/>
</dbReference>
<evidence type="ECO:0000256" key="1">
    <source>
        <dbReference type="SAM" id="MobiDB-lite"/>
    </source>
</evidence>
<dbReference type="PANTHER" id="PTHR20991:SF0">
    <property type="entry name" value="PROTEIN PTHB1"/>
    <property type="match status" value="1"/>
</dbReference>
<dbReference type="GO" id="GO:0034464">
    <property type="term" value="C:BBSome"/>
    <property type="evidence" value="ECO:0007669"/>
    <property type="project" value="InterPro"/>
</dbReference>
<dbReference type="PANTHER" id="PTHR20991">
    <property type="entry name" value="PARATHYROID HORMONE-RESPONSIVE B1 GENE"/>
    <property type="match status" value="1"/>
</dbReference>
<dbReference type="Pfam" id="PF23337">
    <property type="entry name" value="PTHB1_pf"/>
    <property type="match status" value="1"/>
</dbReference>
<dbReference type="InterPro" id="IPR055364">
    <property type="entry name" value="PTHB1_CtH_dom"/>
</dbReference>
<gene>
    <name evidence="5" type="ORF">TGEB3V08_LOCUS10967</name>
</gene>
<dbReference type="Pfam" id="PF23338">
    <property type="entry name" value="PTHB1_hp"/>
    <property type="match status" value="1"/>
</dbReference>
<proteinExistence type="predicted"/>
<feature type="region of interest" description="Disordered" evidence="1">
    <location>
        <begin position="421"/>
        <end position="440"/>
    </location>
</feature>
<feature type="domain" description="PTHB1 C-terminal helix bundle" evidence="4">
    <location>
        <begin position="226"/>
        <end position="299"/>
    </location>
</feature>
<dbReference type="InterPro" id="IPR055363">
    <property type="entry name" value="PTHB1_hp_dom"/>
</dbReference>
<reference evidence="5" key="1">
    <citation type="submission" date="2020-11" db="EMBL/GenBank/DDBJ databases">
        <authorList>
            <person name="Tran Van P."/>
        </authorList>
    </citation>
    <scope>NUCLEOTIDE SEQUENCE</scope>
</reference>
<dbReference type="GO" id="GO:0060271">
    <property type="term" value="P:cilium assembly"/>
    <property type="evidence" value="ECO:0007669"/>
    <property type="project" value="TreeGrafter"/>
</dbReference>
<evidence type="ECO:0000259" key="2">
    <source>
        <dbReference type="Pfam" id="PF23337"/>
    </source>
</evidence>
<evidence type="ECO:0000259" key="3">
    <source>
        <dbReference type="Pfam" id="PF23338"/>
    </source>
</evidence>
<protein>
    <submittedName>
        <fullName evidence="5">Uncharacterized protein</fullName>
    </submittedName>
</protein>
<accession>A0A7R9PRV6</accession>
<sequence length="440" mass="49086">MDGHITSASNAISFQCHKRKDSVVSILTAKSSQRYRLQADTLSTLSLFASQLVERLKKHFAKTKHFVCSYTSSLPMHELFTKLDTHFNNRINYKKLQELVPVMTFLPPAPEKLLHLICCGCRKGCECKKSRLACSTMCRCSGQDELGLRATQYRAIQRRLLTKFKDKTPSPISDLGTLLATTHGLILETADRLEQSMEGLQQASCQLICTCQFIVLLLKMMDTASSEDFSDLEAALSSSVHHFHEQGWEEVTDAALAFLLRTSLAKSHKEKQRVTNSTVEAMKDTTKFKKHISSAIDRLSKSTNILERKEGTGDFSNVSHSSHPPKIVSPIPEGVEVPTADASDDMEITIPISSRFTERKASGIPRGRSALLHDRRDKILESTILDPVKISTEEMDVVSCQVETEQSTSAECEDVRPPTIIKGAIESPPDVFPSIEDEDW</sequence>
<dbReference type="EMBL" id="OE847495">
    <property type="protein sequence ID" value="CAD7611350.1"/>
    <property type="molecule type" value="Genomic_DNA"/>
</dbReference>
<organism evidence="5">
    <name type="scientific">Timema genevievae</name>
    <name type="common">Walking stick</name>
    <dbReference type="NCBI Taxonomy" id="629358"/>
    <lineage>
        <taxon>Eukaryota</taxon>
        <taxon>Metazoa</taxon>
        <taxon>Ecdysozoa</taxon>
        <taxon>Arthropoda</taxon>
        <taxon>Hexapoda</taxon>
        <taxon>Insecta</taxon>
        <taxon>Pterygota</taxon>
        <taxon>Neoptera</taxon>
        <taxon>Polyneoptera</taxon>
        <taxon>Phasmatodea</taxon>
        <taxon>Timematodea</taxon>
        <taxon>Timematoidea</taxon>
        <taxon>Timematidae</taxon>
        <taxon>Timema</taxon>
    </lineage>
</organism>
<dbReference type="AlphaFoldDB" id="A0A7R9PRV6"/>
<feature type="domain" description="PTHB1 hairpin" evidence="3">
    <location>
        <begin position="143"/>
        <end position="221"/>
    </location>
</feature>
<dbReference type="InterPro" id="IPR055362">
    <property type="entry name" value="PTHB1_pf_dom"/>
</dbReference>
<dbReference type="InterPro" id="IPR026511">
    <property type="entry name" value="PTHB1"/>
</dbReference>
<feature type="domain" description="PTHB1 platform" evidence="2">
    <location>
        <begin position="6"/>
        <end position="70"/>
    </location>
</feature>
<feature type="region of interest" description="Disordered" evidence="1">
    <location>
        <begin position="312"/>
        <end position="333"/>
    </location>
</feature>
<name>A0A7R9PRV6_TIMGE</name>